<evidence type="ECO:0000256" key="1">
    <source>
        <dbReference type="SAM" id="MobiDB-lite"/>
    </source>
</evidence>
<proteinExistence type="predicted"/>
<name>A0A067CH75_SAPPC</name>
<dbReference type="VEuPathDB" id="FungiDB:SPRG_06399"/>
<keyword evidence="3" id="KW-1185">Reference proteome</keyword>
<feature type="region of interest" description="Disordered" evidence="1">
    <location>
        <begin position="230"/>
        <end position="267"/>
    </location>
</feature>
<gene>
    <name evidence="2" type="ORF">SPRG_06399</name>
</gene>
<accession>A0A067CH75</accession>
<dbReference type="AlphaFoldDB" id="A0A067CH75"/>
<feature type="compositionally biased region" description="Basic and acidic residues" evidence="1">
    <location>
        <begin position="19"/>
        <end position="33"/>
    </location>
</feature>
<dbReference type="GeneID" id="24128747"/>
<organism evidence="2 3">
    <name type="scientific">Saprolegnia parasitica (strain CBS 223.65)</name>
    <dbReference type="NCBI Taxonomy" id="695850"/>
    <lineage>
        <taxon>Eukaryota</taxon>
        <taxon>Sar</taxon>
        <taxon>Stramenopiles</taxon>
        <taxon>Oomycota</taxon>
        <taxon>Saprolegniomycetes</taxon>
        <taxon>Saprolegniales</taxon>
        <taxon>Saprolegniaceae</taxon>
        <taxon>Saprolegnia</taxon>
    </lineage>
</organism>
<dbReference type="RefSeq" id="XP_012200606.1">
    <property type="nucleotide sequence ID" value="XM_012345216.1"/>
</dbReference>
<reference evidence="2 3" key="1">
    <citation type="journal article" date="2013" name="PLoS Genet.">
        <title>Distinctive expansion of potential virulence genes in the genome of the oomycete fish pathogen Saprolegnia parasitica.</title>
        <authorList>
            <person name="Jiang R.H."/>
            <person name="de Bruijn I."/>
            <person name="Haas B.J."/>
            <person name="Belmonte R."/>
            <person name="Lobach L."/>
            <person name="Christie J."/>
            <person name="van den Ackerveken G."/>
            <person name="Bottin A."/>
            <person name="Bulone V."/>
            <person name="Diaz-Moreno S.M."/>
            <person name="Dumas B."/>
            <person name="Fan L."/>
            <person name="Gaulin E."/>
            <person name="Govers F."/>
            <person name="Grenville-Briggs L.J."/>
            <person name="Horner N.R."/>
            <person name="Levin J.Z."/>
            <person name="Mammella M."/>
            <person name="Meijer H.J."/>
            <person name="Morris P."/>
            <person name="Nusbaum C."/>
            <person name="Oome S."/>
            <person name="Phillips A.J."/>
            <person name="van Rooyen D."/>
            <person name="Rzeszutek E."/>
            <person name="Saraiva M."/>
            <person name="Secombes C.J."/>
            <person name="Seidl M.F."/>
            <person name="Snel B."/>
            <person name="Stassen J.H."/>
            <person name="Sykes S."/>
            <person name="Tripathy S."/>
            <person name="van den Berg H."/>
            <person name="Vega-Arreguin J.C."/>
            <person name="Wawra S."/>
            <person name="Young S.K."/>
            <person name="Zeng Q."/>
            <person name="Dieguez-Uribeondo J."/>
            <person name="Russ C."/>
            <person name="Tyler B.M."/>
            <person name="van West P."/>
        </authorList>
    </citation>
    <scope>NUCLEOTIDE SEQUENCE [LARGE SCALE GENOMIC DNA]</scope>
    <source>
        <strain evidence="2 3">CBS 223.65</strain>
    </source>
</reference>
<dbReference type="Proteomes" id="UP000030745">
    <property type="component" value="Unassembled WGS sequence"/>
</dbReference>
<feature type="region of interest" description="Disordered" evidence="1">
    <location>
        <begin position="1"/>
        <end position="33"/>
    </location>
</feature>
<sequence>MGKKQCPKPADAMRTNQGDGHDLRGKKTTDPPHEFNAWNYLQDPRNAPHEFLDPMLQSTRTTKFTPGFYRRSRTAIASDHDRLEREAAKERAHSSNATERLGRLSFLNSSYDYNIVTGAQTSIKQVRLPPTRQYLAGSQTDHLLHEGVIQLRESPNRFMGSFLNIRQDEDRIDNLAREGLRGPKHSSIIGIGRNELLSKGAADGLNKSLYRQCIDDNTAIKLQSLIKRGGDAPTRMPKLSPAATSWRPPMASRGNVSDDVARVRDLT</sequence>
<dbReference type="OMA" id="PHEFNAW"/>
<dbReference type="OrthoDB" id="58896at2759"/>
<dbReference type="EMBL" id="KK583210">
    <property type="protein sequence ID" value="KDO28540.1"/>
    <property type="molecule type" value="Genomic_DNA"/>
</dbReference>
<evidence type="ECO:0000313" key="3">
    <source>
        <dbReference type="Proteomes" id="UP000030745"/>
    </source>
</evidence>
<evidence type="ECO:0000313" key="2">
    <source>
        <dbReference type="EMBL" id="KDO28540.1"/>
    </source>
</evidence>
<dbReference type="KEGG" id="spar:SPRG_06399"/>
<protein>
    <submittedName>
        <fullName evidence="2">Uncharacterized protein</fullName>
    </submittedName>
</protein>